<gene>
    <name evidence="1" type="ORF">HNP36_002222</name>
</gene>
<evidence type="ECO:0000313" key="2">
    <source>
        <dbReference type="Proteomes" id="UP000589738"/>
    </source>
</evidence>
<evidence type="ECO:0000313" key="1">
    <source>
        <dbReference type="EMBL" id="MBB6371146.1"/>
    </source>
</evidence>
<dbReference type="GO" id="GO:0043565">
    <property type="term" value="F:sequence-specific DNA binding"/>
    <property type="evidence" value="ECO:0007669"/>
    <property type="project" value="InterPro"/>
</dbReference>
<dbReference type="InterPro" id="IPR010921">
    <property type="entry name" value="Trp_repressor/repl_initiator"/>
</dbReference>
<sequence length="108" mass="13098">MHEQQKPNYRQIYTDIINIKFPDKKDRYKDWLGKKELTFIDILQLENKIFGLHNENSVKASQKHRSYTESDILEILDYQKKNKLNNSQLANYFKLSRNSVGKWKKMFK</sequence>
<dbReference type="SUPFAM" id="SSF48295">
    <property type="entry name" value="TrpR-like"/>
    <property type="match status" value="1"/>
</dbReference>
<name>A0A841N1Z1_9FLAO</name>
<reference evidence="1 2" key="1">
    <citation type="submission" date="2020-08" db="EMBL/GenBank/DDBJ databases">
        <title>Functional genomics of gut bacteria from endangered species of beetles.</title>
        <authorList>
            <person name="Carlos-Shanley C."/>
        </authorList>
    </citation>
    <scope>NUCLEOTIDE SEQUENCE [LARGE SCALE GENOMIC DNA]</scope>
    <source>
        <strain evidence="1 2">S00136</strain>
    </source>
</reference>
<comment type="caution">
    <text evidence="1">The sequence shown here is derived from an EMBL/GenBank/DDBJ whole genome shotgun (WGS) entry which is preliminary data.</text>
</comment>
<dbReference type="EMBL" id="JACHLC010000002">
    <property type="protein sequence ID" value="MBB6371146.1"/>
    <property type="molecule type" value="Genomic_DNA"/>
</dbReference>
<dbReference type="AlphaFoldDB" id="A0A841N1Z1"/>
<accession>A0A841N1Z1</accession>
<proteinExistence type="predicted"/>
<protein>
    <recommendedName>
        <fullName evidence="3">Helix-turn-helix domain-containing protein</fullName>
    </recommendedName>
</protein>
<keyword evidence="2" id="KW-1185">Reference proteome</keyword>
<dbReference type="RefSeq" id="WP_184162996.1">
    <property type="nucleotide sequence ID" value="NZ_JACHLC010000002.1"/>
</dbReference>
<evidence type="ECO:0008006" key="3">
    <source>
        <dbReference type="Google" id="ProtNLM"/>
    </source>
</evidence>
<organism evidence="1 2">
    <name type="scientific">Chryseobacterium shigense</name>
    <dbReference type="NCBI Taxonomy" id="297244"/>
    <lineage>
        <taxon>Bacteria</taxon>
        <taxon>Pseudomonadati</taxon>
        <taxon>Bacteroidota</taxon>
        <taxon>Flavobacteriia</taxon>
        <taxon>Flavobacteriales</taxon>
        <taxon>Weeksellaceae</taxon>
        <taxon>Chryseobacterium group</taxon>
        <taxon>Chryseobacterium</taxon>
    </lineage>
</organism>
<dbReference type="Proteomes" id="UP000589738">
    <property type="component" value="Unassembled WGS sequence"/>
</dbReference>